<keyword evidence="2" id="KW-1133">Transmembrane helix</keyword>
<name>M0I559_9EURY</name>
<dbReference type="Proteomes" id="UP000011550">
    <property type="component" value="Unassembled WGS sequence"/>
</dbReference>
<dbReference type="EMBL" id="AOLN01000018">
    <property type="protein sequence ID" value="ELZ91920.1"/>
    <property type="molecule type" value="Genomic_DNA"/>
</dbReference>
<organism evidence="3 4">
    <name type="scientific">Haloferax mucosum ATCC BAA-1512</name>
    <dbReference type="NCBI Taxonomy" id="662479"/>
    <lineage>
        <taxon>Archaea</taxon>
        <taxon>Methanobacteriati</taxon>
        <taxon>Methanobacteriota</taxon>
        <taxon>Stenosarchaea group</taxon>
        <taxon>Halobacteria</taxon>
        <taxon>Halobacteriales</taxon>
        <taxon>Haloferacaceae</taxon>
        <taxon>Haloferax</taxon>
    </lineage>
</organism>
<feature type="transmembrane region" description="Helical" evidence="2">
    <location>
        <begin position="36"/>
        <end position="58"/>
    </location>
</feature>
<evidence type="ECO:0000256" key="1">
    <source>
        <dbReference type="SAM" id="MobiDB-lite"/>
    </source>
</evidence>
<keyword evidence="2" id="KW-0812">Transmembrane</keyword>
<proteinExistence type="predicted"/>
<sequence length="136" mass="13717">MTGTPKHSADDKPPLSDDSPPLAVQATVRLRIVGSAVLVGVLVATVALAGTSLAGAYAASVDTVFALGSLVFGFGLLGWSGAVALGRGIESMQNHLDTGTGWTEPDARRAMVRILGFGLGVMLGTMGFGTFVGSLA</sequence>
<feature type="transmembrane region" description="Helical" evidence="2">
    <location>
        <begin position="114"/>
        <end position="135"/>
    </location>
</feature>
<feature type="region of interest" description="Disordered" evidence="1">
    <location>
        <begin position="1"/>
        <end position="20"/>
    </location>
</feature>
<dbReference type="PATRIC" id="fig|662479.7.peg.3343"/>
<reference evidence="3 4" key="1">
    <citation type="journal article" date="2014" name="PLoS Genet.">
        <title>Phylogenetically driven sequencing of extremely halophilic archaea reveals strategies for static and dynamic osmo-response.</title>
        <authorList>
            <person name="Becker E.A."/>
            <person name="Seitzer P.M."/>
            <person name="Tritt A."/>
            <person name="Larsen D."/>
            <person name="Krusor M."/>
            <person name="Yao A.I."/>
            <person name="Wu D."/>
            <person name="Madern D."/>
            <person name="Eisen J.A."/>
            <person name="Darling A.E."/>
            <person name="Facciotti M.T."/>
        </authorList>
    </citation>
    <scope>NUCLEOTIDE SEQUENCE [LARGE SCALE GENOMIC DNA]</scope>
    <source>
        <strain evidence="3 4">ATCC BAA-1512</strain>
    </source>
</reference>
<evidence type="ECO:0000313" key="3">
    <source>
        <dbReference type="EMBL" id="ELZ91920.1"/>
    </source>
</evidence>
<evidence type="ECO:0000313" key="4">
    <source>
        <dbReference type="Proteomes" id="UP000011550"/>
    </source>
</evidence>
<dbReference type="InterPro" id="IPR055692">
    <property type="entry name" value="DUF7268"/>
</dbReference>
<dbReference type="AlphaFoldDB" id="M0I559"/>
<accession>M0I559</accession>
<comment type="caution">
    <text evidence="3">The sequence shown here is derived from an EMBL/GenBank/DDBJ whole genome shotgun (WGS) entry which is preliminary data.</text>
</comment>
<evidence type="ECO:0000256" key="2">
    <source>
        <dbReference type="SAM" id="Phobius"/>
    </source>
</evidence>
<dbReference type="STRING" id="662479.C440_16449"/>
<keyword evidence="4" id="KW-1185">Reference proteome</keyword>
<dbReference type="RefSeq" id="WP_008321755.1">
    <property type="nucleotide sequence ID" value="NZ_AOLN01000018.1"/>
</dbReference>
<dbReference type="Pfam" id="PF23930">
    <property type="entry name" value="DUF7268"/>
    <property type="match status" value="1"/>
</dbReference>
<dbReference type="OrthoDB" id="329202at2157"/>
<gene>
    <name evidence="3" type="ORF">C440_16449</name>
</gene>
<protein>
    <submittedName>
        <fullName evidence="3">Uncharacterized protein</fullName>
    </submittedName>
</protein>
<keyword evidence="2" id="KW-0472">Membrane</keyword>
<feature type="transmembrane region" description="Helical" evidence="2">
    <location>
        <begin position="64"/>
        <end position="85"/>
    </location>
</feature>